<reference evidence="11 12" key="1">
    <citation type="submission" date="2018-03" db="EMBL/GenBank/DDBJ databases">
        <title>Genomic Encyclopedia of Type Strains, Phase III (KMG-III): the genomes of soil and plant-associated and newly described type strains.</title>
        <authorList>
            <person name="Whitman W."/>
        </authorList>
    </citation>
    <scope>NUCLEOTIDE SEQUENCE [LARGE SCALE GENOMIC DNA]</scope>
    <source>
        <strain evidence="11 12">CGMCC 4.7104</strain>
    </source>
</reference>
<comment type="similarity">
    <text evidence="3 10">Belongs to the class II aldolase/RraA-like family.</text>
</comment>
<dbReference type="GO" id="GO:0008428">
    <property type="term" value="F:ribonuclease inhibitor activity"/>
    <property type="evidence" value="ECO:0007669"/>
    <property type="project" value="InterPro"/>
</dbReference>
<dbReference type="CDD" id="cd16841">
    <property type="entry name" value="RraA_family"/>
    <property type="match status" value="1"/>
</dbReference>
<dbReference type="EC" id="4.1.3.17" evidence="10"/>
<comment type="function">
    <text evidence="7 10">Catalyzes the aldol cleavage of 4-hydroxy-4-methyl-2-oxoglutarate (HMG) into 2 molecules of pyruvate. Also contains a secondary oxaloacetate (OAA) decarboxylase activity due to the common pyruvate enolate transition state formed following C-C bond cleavage in the retro-aldol and decarboxylation reactions.</text>
</comment>
<evidence type="ECO:0000256" key="8">
    <source>
        <dbReference type="ARBA" id="ARBA00047973"/>
    </source>
</evidence>
<dbReference type="InterPro" id="IPR036704">
    <property type="entry name" value="RraA/RraA-like_sf"/>
</dbReference>
<sequence length="162" mass="16917">MLKGRAVTIVTADLYDERGEQFDSCDLQLSQYGGRRAFSGTVATVRCHEDNVLLRSALEQPGEGRVLVVDGGGSLHTALMGDVIAGLAVTNGWAGVIINGAVRDVAALRELDLGIKALGSNPRKSAKTGAGERDVPVTFGGATFRSGAELFSDDDGILVTRA</sequence>
<dbReference type="NCBIfam" id="NF006875">
    <property type="entry name" value="PRK09372.1"/>
    <property type="match status" value="1"/>
</dbReference>
<dbReference type="InterPro" id="IPR005493">
    <property type="entry name" value="RraA/RraA-like"/>
</dbReference>
<name>A0A2T0M5D1_9ACTN</name>
<comment type="cofactor">
    <cofactor evidence="9">
        <name>Mg(2+)</name>
        <dbReference type="ChEBI" id="CHEBI:18420"/>
    </cofactor>
</comment>
<dbReference type="EMBL" id="PVNG01000031">
    <property type="protein sequence ID" value="PRX52675.1"/>
    <property type="molecule type" value="Genomic_DNA"/>
</dbReference>
<evidence type="ECO:0000313" key="12">
    <source>
        <dbReference type="Proteomes" id="UP000238312"/>
    </source>
</evidence>
<dbReference type="SUPFAM" id="SSF89562">
    <property type="entry name" value="RraA-like"/>
    <property type="match status" value="1"/>
</dbReference>
<keyword evidence="6 10" id="KW-0456">Lyase</keyword>
<dbReference type="PANTHER" id="PTHR33254">
    <property type="entry name" value="4-HYDROXY-4-METHYL-2-OXOGLUTARATE ALDOLASE 3-RELATED"/>
    <property type="match status" value="1"/>
</dbReference>
<evidence type="ECO:0000256" key="1">
    <source>
        <dbReference type="ARBA" id="ARBA00001342"/>
    </source>
</evidence>
<comment type="subunit">
    <text evidence="4 10">Homotrimer.</text>
</comment>
<evidence type="ECO:0000256" key="10">
    <source>
        <dbReference type="RuleBase" id="RU004338"/>
    </source>
</evidence>
<keyword evidence="9" id="KW-0460">Magnesium</keyword>
<dbReference type="InterPro" id="IPR010203">
    <property type="entry name" value="RraA"/>
</dbReference>
<evidence type="ECO:0000256" key="6">
    <source>
        <dbReference type="ARBA" id="ARBA00023239"/>
    </source>
</evidence>
<dbReference type="Gene3D" id="3.50.30.40">
    <property type="entry name" value="Ribonuclease E inhibitor RraA/RraA-like"/>
    <property type="match status" value="1"/>
</dbReference>
<dbReference type="PANTHER" id="PTHR33254:SF4">
    <property type="entry name" value="4-HYDROXY-4-METHYL-2-OXOGLUTARATE ALDOLASE 3-RELATED"/>
    <property type="match status" value="1"/>
</dbReference>
<dbReference type="NCBIfam" id="TIGR01935">
    <property type="entry name" value="NOT-MenG"/>
    <property type="match status" value="1"/>
</dbReference>
<dbReference type="AlphaFoldDB" id="A0A2T0M5D1"/>
<feature type="binding site" evidence="9">
    <location>
        <position position="104"/>
    </location>
    <ligand>
        <name>Mg(2+)</name>
        <dbReference type="ChEBI" id="CHEBI:18420"/>
    </ligand>
</feature>
<accession>A0A2T0M5D1</accession>
<dbReference type="Proteomes" id="UP000238312">
    <property type="component" value="Unassembled WGS sequence"/>
</dbReference>
<gene>
    <name evidence="11" type="ORF">B0I32_13172</name>
</gene>
<proteinExistence type="inferred from homology"/>
<evidence type="ECO:0000256" key="9">
    <source>
        <dbReference type="PIRSR" id="PIRSR605493-1"/>
    </source>
</evidence>
<comment type="catalytic activity">
    <reaction evidence="8 10">
        <text>oxaloacetate + H(+) = pyruvate + CO2</text>
        <dbReference type="Rhea" id="RHEA:15641"/>
        <dbReference type="ChEBI" id="CHEBI:15361"/>
        <dbReference type="ChEBI" id="CHEBI:15378"/>
        <dbReference type="ChEBI" id="CHEBI:16452"/>
        <dbReference type="ChEBI" id="CHEBI:16526"/>
        <dbReference type="EC" id="4.1.1.112"/>
    </reaction>
</comment>
<evidence type="ECO:0000256" key="2">
    <source>
        <dbReference type="ARBA" id="ARBA00001968"/>
    </source>
</evidence>
<evidence type="ECO:0000313" key="11">
    <source>
        <dbReference type="EMBL" id="PRX52675.1"/>
    </source>
</evidence>
<evidence type="ECO:0000256" key="4">
    <source>
        <dbReference type="ARBA" id="ARBA00011233"/>
    </source>
</evidence>
<comment type="catalytic activity">
    <reaction evidence="1 10">
        <text>4-hydroxy-4-methyl-2-oxoglutarate = 2 pyruvate</text>
        <dbReference type="Rhea" id="RHEA:22748"/>
        <dbReference type="ChEBI" id="CHEBI:15361"/>
        <dbReference type="ChEBI" id="CHEBI:58276"/>
        <dbReference type="EC" id="4.1.3.17"/>
    </reaction>
</comment>
<keyword evidence="5 9" id="KW-0479">Metal-binding</keyword>
<evidence type="ECO:0000256" key="5">
    <source>
        <dbReference type="ARBA" id="ARBA00022723"/>
    </source>
</evidence>
<keyword evidence="12" id="KW-1185">Reference proteome</keyword>
<feature type="binding site" evidence="9">
    <location>
        <position position="103"/>
    </location>
    <ligand>
        <name>substrate</name>
    </ligand>
</feature>
<comment type="cofactor">
    <cofactor evidence="2 10">
        <name>a divalent metal cation</name>
        <dbReference type="ChEBI" id="CHEBI:60240"/>
    </cofactor>
</comment>
<feature type="binding site" evidence="9">
    <location>
        <begin position="81"/>
        <end position="84"/>
    </location>
    <ligand>
        <name>substrate</name>
    </ligand>
</feature>
<dbReference type="EC" id="4.1.1.112" evidence="10"/>
<evidence type="ECO:0000256" key="3">
    <source>
        <dbReference type="ARBA" id="ARBA00008621"/>
    </source>
</evidence>
<protein>
    <recommendedName>
        <fullName evidence="10">4-hydroxy-4-methyl-2-oxoglutarate aldolase</fullName>
        <shortName evidence="10">HMG aldolase</shortName>
        <ecNumber evidence="10">4.1.1.112</ecNumber>
        <ecNumber evidence="10">4.1.3.17</ecNumber>
    </recommendedName>
    <alternativeName>
        <fullName evidence="10">Oxaloacetate decarboxylase</fullName>
    </alternativeName>
</protein>
<dbReference type="GO" id="GO:0047443">
    <property type="term" value="F:4-hydroxy-4-methyl-2-oxoglutarate aldolase activity"/>
    <property type="evidence" value="ECO:0007669"/>
    <property type="project" value="UniProtKB-EC"/>
</dbReference>
<dbReference type="GO" id="GO:0046872">
    <property type="term" value="F:metal ion binding"/>
    <property type="evidence" value="ECO:0007669"/>
    <property type="project" value="UniProtKB-KW"/>
</dbReference>
<dbReference type="GO" id="GO:0051252">
    <property type="term" value="P:regulation of RNA metabolic process"/>
    <property type="evidence" value="ECO:0007669"/>
    <property type="project" value="InterPro"/>
</dbReference>
<comment type="caution">
    <text evidence="11">The sequence shown here is derived from an EMBL/GenBank/DDBJ whole genome shotgun (WGS) entry which is preliminary data.</text>
</comment>
<evidence type="ECO:0000256" key="7">
    <source>
        <dbReference type="ARBA" id="ARBA00025046"/>
    </source>
</evidence>
<dbReference type="Pfam" id="PF03737">
    <property type="entry name" value="RraA-like"/>
    <property type="match status" value="1"/>
</dbReference>
<organism evidence="11 12">
    <name type="scientific">Nonomuraea fuscirosea</name>
    <dbReference type="NCBI Taxonomy" id="1291556"/>
    <lineage>
        <taxon>Bacteria</taxon>
        <taxon>Bacillati</taxon>
        <taxon>Actinomycetota</taxon>
        <taxon>Actinomycetes</taxon>
        <taxon>Streptosporangiales</taxon>
        <taxon>Streptosporangiaceae</taxon>
        <taxon>Nonomuraea</taxon>
    </lineage>
</organism>
<dbReference type="GO" id="GO:0008948">
    <property type="term" value="F:oxaloacetate decarboxylase activity"/>
    <property type="evidence" value="ECO:0007669"/>
    <property type="project" value="UniProtKB-EC"/>
</dbReference>